<evidence type="ECO:0000256" key="4">
    <source>
        <dbReference type="SAM" id="MobiDB-lite"/>
    </source>
</evidence>
<name>A0A5S9XCP3_ARATH</name>
<feature type="compositionally biased region" description="Basic and acidic residues" evidence="4">
    <location>
        <begin position="173"/>
        <end position="189"/>
    </location>
</feature>
<comment type="similarity">
    <text evidence="2">Belongs to the SNU66/SART1 family.</text>
</comment>
<keyword evidence="3" id="KW-0539">Nucleus</keyword>
<dbReference type="PANTHER" id="PTHR14152">
    <property type="entry name" value="SQUAMOUS CELL CARCINOMA ANTIGEN RECOGNISED BY CYTOTOXIC T LYMPHOCYTES"/>
    <property type="match status" value="1"/>
</dbReference>
<sequence length="205" mass="23656">MSQSKVAMKKDSMRKNKKLVINIALDKEVLASRVKADHDLSSVRDEKERLESSERRREVCSKAEDIVDKAIDNHSRVRGDGIMREADVGTGLSGASLNRLREQGTFKEEGKVVGVKDNNHEDDRFKDRFKDIQIQRVNKWGRIMTEKEAYRSLCHGFHGKGPGKKKQEKQRKKHEDKSKQMESSERSVERIREIHAISKTPYIVL</sequence>
<evidence type="ECO:0000313" key="6">
    <source>
        <dbReference type="Proteomes" id="UP000434276"/>
    </source>
</evidence>
<dbReference type="PANTHER" id="PTHR14152:SF5">
    <property type="entry name" value="U4_U6.U5 TRI-SNRNP-ASSOCIATED PROTEIN 1"/>
    <property type="match status" value="1"/>
</dbReference>
<dbReference type="Proteomes" id="UP000434276">
    <property type="component" value="Unassembled WGS sequence"/>
</dbReference>
<reference evidence="5 6" key="1">
    <citation type="submission" date="2019-12" db="EMBL/GenBank/DDBJ databases">
        <authorList>
            <person name="Jiao W.-B."/>
            <person name="Schneeberger K."/>
        </authorList>
    </citation>
    <scope>NUCLEOTIDE SEQUENCE [LARGE SCALE GENOMIC DNA]</scope>
    <source>
        <strain evidence="6">cv. C24</strain>
    </source>
</reference>
<proteinExistence type="inferred from homology"/>
<feature type="region of interest" description="Disordered" evidence="4">
    <location>
        <begin position="154"/>
        <end position="189"/>
    </location>
</feature>
<evidence type="ECO:0008006" key="7">
    <source>
        <dbReference type="Google" id="ProtNLM"/>
    </source>
</evidence>
<evidence type="ECO:0000256" key="2">
    <source>
        <dbReference type="ARBA" id="ARBA00006076"/>
    </source>
</evidence>
<dbReference type="EMBL" id="CACSHJ010000089">
    <property type="protein sequence ID" value="CAA0382445.1"/>
    <property type="molecule type" value="Genomic_DNA"/>
</dbReference>
<accession>A0A5S9XCP3</accession>
<evidence type="ECO:0000256" key="3">
    <source>
        <dbReference type="ARBA" id="ARBA00023242"/>
    </source>
</evidence>
<evidence type="ECO:0000313" key="5">
    <source>
        <dbReference type="EMBL" id="CAA0382445.1"/>
    </source>
</evidence>
<dbReference type="AlphaFoldDB" id="A0A5S9XCP3"/>
<evidence type="ECO:0000256" key="1">
    <source>
        <dbReference type="ARBA" id="ARBA00004123"/>
    </source>
</evidence>
<dbReference type="Pfam" id="PF03343">
    <property type="entry name" value="SART-1"/>
    <property type="match status" value="1"/>
</dbReference>
<dbReference type="GO" id="GO:0005634">
    <property type="term" value="C:nucleus"/>
    <property type="evidence" value="ECO:0007669"/>
    <property type="project" value="UniProtKB-SubCell"/>
</dbReference>
<dbReference type="OrthoDB" id="5583at2759"/>
<dbReference type="ExpressionAtlas" id="A0A5S9XCP3">
    <property type="expression patterns" value="baseline and differential"/>
</dbReference>
<feature type="compositionally biased region" description="Basic residues" evidence="4">
    <location>
        <begin position="157"/>
        <end position="172"/>
    </location>
</feature>
<dbReference type="InterPro" id="IPR005011">
    <property type="entry name" value="SNU66/SART1"/>
</dbReference>
<comment type="subcellular location">
    <subcellularLocation>
        <location evidence="1">Nucleus</location>
    </subcellularLocation>
</comment>
<dbReference type="GO" id="GO:0000398">
    <property type="term" value="P:mRNA splicing, via spliceosome"/>
    <property type="evidence" value="ECO:0007669"/>
    <property type="project" value="InterPro"/>
</dbReference>
<organism evidence="5 6">
    <name type="scientific">Arabidopsis thaliana</name>
    <name type="common">Mouse-ear cress</name>
    <dbReference type="NCBI Taxonomy" id="3702"/>
    <lineage>
        <taxon>Eukaryota</taxon>
        <taxon>Viridiplantae</taxon>
        <taxon>Streptophyta</taxon>
        <taxon>Embryophyta</taxon>
        <taxon>Tracheophyta</taxon>
        <taxon>Spermatophyta</taxon>
        <taxon>Magnoliopsida</taxon>
        <taxon>eudicotyledons</taxon>
        <taxon>Gunneridae</taxon>
        <taxon>Pentapetalae</taxon>
        <taxon>rosids</taxon>
        <taxon>malvids</taxon>
        <taxon>Brassicales</taxon>
        <taxon>Brassicaceae</taxon>
        <taxon>Camelineae</taxon>
        <taxon>Arabidopsis</taxon>
    </lineage>
</organism>
<gene>
    <name evidence="5" type="ORF">C24_LOCUS12671</name>
</gene>
<protein>
    <recommendedName>
        <fullName evidence="7">SART-1 family protein DOT2</fullName>
    </recommendedName>
</protein>